<dbReference type="InterPro" id="IPR018656">
    <property type="entry name" value="DUF2087"/>
</dbReference>
<dbReference type="Proteomes" id="UP001500618">
    <property type="component" value="Unassembled WGS sequence"/>
</dbReference>
<evidence type="ECO:0000259" key="1">
    <source>
        <dbReference type="Pfam" id="PF09860"/>
    </source>
</evidence>
<sequence>MAFFPFPEPESDRPVLTPVAVVRLLAEPARLRALAAVALGAARIADVAEAADLSAKDAAKAVGQLVAGGLLSTVDGDLTVAALRQLAQDATEPAETEDFGATDPAVAGALRTFITNGRLTTMPAARAKRLAVLEHIALAFEPGVRYPEREVNAILRAWYPDYAALRRYLVDESLLAREAGQYWRIGGHHPV</sequence>
<accession>A0ABN2GFW8</accession>
<proteinExistence type="predicted"/>
<reference evidence="2 3" key="1">
    <citation type="journal article" date="2019" name="Int. J. Syst. Evol. Microbiol.">
        <title>The Global Catalogue of Microorganisms (GCM) 10K type strain sequencing project: providing services to taxonomists for standard genome sequencing and annotation.</title>
        <authorList>
            <consortium name="The Broad Institute Genomics Platform"/>
            <consortium name="The Broad Institute Genome Sequencing Center for Infectious Disease"/>
            <person name="Wu L."/>
            <person name="Ma J."/>
        </authorList>
    </citation>
    <scope>NUCLEOTIDE SEQUENCE [LARGE SCALE GENOMIC DNA]</scope>
    <source>
        <strain evidence="2 3">JCM 14718</strain>
    </source>
</reference>
<dbReference type="Pfam" id="PF09860">
    <property type="entry name" value="DUF2087"/>
    <property type="match status" value="1"/>
</dbReference>
<gene>
    <name evidence="2" type="ORF">GCM10009765_20050</name>
</gene>
<keyword evidence="3" id="KW-1185">Reference proteome</keyword>
<comment type="caution">
    <text evidence="2">The sequence shown here is derived from an EMBL/GenBank/DDBJ whole genome shotgun (WGS) entry which is preliminary data.</text>
</comment>
<organism evidence="2 3">
    <name type="scientific">Fodinicola feengrottensis</name>
    <dbReference type="NCBI Taxonomy" id="435914"/>
    <lineage>
        <taxon>Bacteria</taxon>
        <taxon>Bacillati</taxon>
        <taxon>Actinomycetota</taxon>
        <taxon>Actinomycetes</taxon>
        <taxon>Mycobacteriales</taxon>
        <taxon>Fodinicola</taxon>
    </lineage>
</organism>
<dbReference type="RefSeq" id="WP_344309199.1">
    <property type="nucleotide sequence ID" value="NZ_BAAANY010000008.1"/>
</dbReference>
<feature type="domain" description="DUF2087" evidence="1">
    <location>
        <begin position="118"/>
        <end position="184"/>
    </location>
</feature>
<evidence type="ECO:0000313" key="3">
    <source>
        <dbReference type="Proteomes" id="UP001500618"/>
    </source>
</evidence>
<name>A0ABN2GFW8_9ACTN</name>
<dbReference type="EMBL" id="BAAANY010000008">
    <property type="protein sequence ID" value="GAA1670612.1"/>
    <property type="molecule type" value="Genomic_DNA"/>
</dbReference>
<protein>
    <recommendedName>
        <fullName evidence="1">DUF2087 domain-containing protein</fullName>
    </recommendedName>
</protein>
<evidence type="ECO:0000313" key="2">
    <source>
        <dbReference type="EMBL" id="GAA1670612.1"/>
    </source>
</evidence>